<keyword evidence="12 17" id="KW-0411">Iron-sulfur</keyword>
<evidence type="ECO:0000256" key="10">
    <source>
        <dbReference type="ARBA" id="ARBA00023002"/>
    </source>
</evidence>
<dbReference type="GO" id="GO:0051539">
    <property type="term" value="F:4 iron, 4 sulfur cluster binding"/>
    <property type="evidence" value="ECO:0007669"/>
    <property type="project" value="UniProtKB-UniRule"/>
</dbReference>
<accession>A0A6N7XGN6</accession>
<evidence type="ECO:0000256" key="8">
    <source>
        <dbReference type="ARBA" id="ARBA00022723"/>
    </source>
</evidence>
<dbReference type="InterPro" id="IPR037171">
    <property type="entry name" value="NagB/RpiA_transferase-like"/>
</dbReference>
<comment type="pathway">
    <text evidence="2 17">tRNA modification; tRNA-queuosine biosynthesis.</text>
</comment>
<dbReference type="InterPro" id="IPR003828">
    <property type="entry name" value="QueH"/>
</dbReference>
<evidence type="ECO:0000256" key="6">
    <source>
        <dbReference type="ARBA" id="ARBA00022485"/>
    </source>
</evidence>
<evidence type="ECO:0000256" key="16">
    <source>
        <dbReference type="ARBA" id="ARBA00047415"/>
    </source>
</evidence>
<evidence type="ECO:0000256" key="14">
    <source>
        <dbReference type="ARBA" id="ARBA00023284"/>
    </source>
</evidence>
<evidence type="ECO:0000256" key="5">
    <source>
        <dbReference type="ARBA" id="ARBA00016895"/>
    </source>
</evidence>
<organism evidence="19 20">
    <name type="scientific">Peptostreptococcus porci</name>
    <dbReference type="NCBI Taxonomy" id="2652282"/>
    <lineage>
        <taxon>Bacteria</taxon>
        <taxon>Bacillati</taxon>
        <taxon>Bacillota</taxon>
        <taxon>Clostridia</taxon>
        <taxon>Peptostreptococcales</taxon>
        <taxon>Peptostreptococcaceae</taxon>
        <taxon>Peptostreptococcus</taxon>
    </lineage>
</organism>
<gene>
    <name evidence="17" type="primary">queH</name>
    <name evidence="19" type="ORF">FYJ71_05175</name>
</gene>
<protein>
    <recommendedName>
        <fullName evidence="5 17">Epoxyqueuosine reductase QueH</fullName>
        <ecNumber evidence="4 17">1.17.99.6</ecNumber>
    </recommendedName>
    <alternativeName>
        <fullName evidence="15 17">Queuosine biosynthesis protein QueH</fullName>
    </alternativeName>
</protein>
<dbReference type="Proteomes" id="UP000440713">
    <property type="component" value="Unassembled WGS sequence"/>
</dbReference>
<keyword evidence="7 17" id="KW-0819">tRNA processing</keyword>
<dbReference type="EC" id="1.17.99.6" evidence="4 17"/>
<dbReference type="PANTHER" id="PTHR36701:SF1">
    <property type="entry name" value="EPOXYQUEUOSINE REDUCTASE QUEH"/>
    <property type="match status" value="1"/>
</dbReference>
<dbReference type="PANTHER" id="PTHR36701">
    <property type="entry name" value="EPOXYQUEUOSINE REDUCTASE QUEH"/>
    <property type="match status" value="1"/>
</dbReference>
<evidence type="ECO:0000256" key="11">
    <source>
        <dbReference type="ARBA" id="ARBA00023004"/>
    </source>
</evidence>
<feature type="coiled-coil region" evidence="18">
    <location>
        <begin position="201"/>
        <end position="228"/>
    </location>
</feature>
<evidence type="ECO:0000256" key="1">
    <source>
        <dbReference type="ARBA" id="ARBA00002268"/>
    </source>
</evidence>
<evidence type="ECO:0000256" key="18">
    <source>
        <dbReference type="SAM" id="Coils"/>
    </source>
</evidence>
<keyword evidence="13 17" id="KW-1015">Disulfide bond</keyword>
<evidence type="ECO:0000256" key="4">
    <source>
        <dbReference type="ARBA" id="ARBA00012622"/>
    </source>
</evidence>
<dbReference type="Pfam" id="PF01812">
    <property type="entry name" value="5-FTHF_cyc-lig"/>
    <property type="match status" value="1"/>
</dbReference>
<proteinExistence type="inferred from homology"/>
<dbReference type="Pfam" id="PF02677">
    <property type="entry name" value="QueH"/>
    <property type="match status" value="1"/>
</dbReference>
<dbReference type="GO" id="GO:0046872">
    <property type="term" value="F:metal ion binding"/>
    <property type="evidence" value="ECO:0007669"/>
    <property type="project" value="UniProtKB-KW"/>
</dbReference>
<keyword evidence="18" id="KW-0175">Coiled coil</keyword>
<feature type="binding site" evidence="17">
    <location>
        <position position="118"/>
    </location>
    <ligand>
        <name>[4Fe-4S] cluster</name>
        <dbReference type="ChEBI" id="CHEBI:49883"/>
    </ligand>
</feature>
<keyword evidence="20" id="KW-1185">Reference proteome</keyword>
<keyword evidence="9 17" id="KW-0671">Queuosine biosynthesis</keyword>
<keyword evidence="11 17" id="KW-0408">Iron</keyword>
<dbReference type="SUPFAM" id="SSF100950">
    <property type="entry name" value="NagB/RpiA/CoA transferase-like"/>
    <property type="match status" value="1"/>
</dbReference>
<dbReference type="GO" id="GO:0008616">
    <property type="term" value="P:tRNA queuosine(34) biosynthetic process"/>
    <property type="evidence" value="ECO:0007669"/>
    <property type="project" value="UniProtKB-UniRule"/>
</dbReference>
<keyword evidence="19" id="KW-0436">Ligase</keyword>
<feature type="disulfide bond" description="Redox-active" evidence="17">
    <location>
        <begin position="197"/>
        <end position="199"/>
    </location>
</feature>
<evidence type="ECO:0000313" key="20">
    <source>
        <dbReference type="Proteomes" id="UP000440713"/>
    </source>
</evidence>
<dbReference type="InterPro" id="IPR024185">
    <property type="entry name" value="FTHF_cligase-like_sf"/>
</dbReference>
<comment type="function">
    <text evidence="1 17">Catalyzes the conversion of epoxyqueuosine (oQ) to queuosine (Q), which is a hypermodified base found in the wobble positions of tRNA(Asp), tRNA(Asn), tRNA(His) and tRNA(Tyr).</text>
</comment>
<keyword evidence="10 17" id="KW-0560">Oxidoreductase</keyword>
<sequence>MTNQTTNFQKDLDKIIKNIENSVAIPTLLLHSCCGPCSSYVLEYLSKYFSITVFYYNPNIYPSDEYWARVEEQKKIIDITESKYPINMITGAYDVDRFYKMAKGREDIPEGGERCHLCYEMRLREAAKIAKEEEFDYFTTTLSISPHKNSRVLNEIGVRIGEEYGVKHLPSDFKKNNGYKRSVEITSQAGIYRQDYCGCEFSKKESDKRRIKREKKDLREHIKKIYSEIEKEYLDKSEAVIIEKFLCSDFYRNAKNIFCYVGKFPELDTLRIINRALTDGKKVSVPYCVDGHEMKSLIINSVDDLSVGQFGILEPDEASEEMKKEDVDLVVVPCCTCDKSGNRLGFGRGYYDRYLEQIEIKKIQAKKDMAKNILLIRKQVMVDVVPTDEHDIRIEEIITE</sequence>
<name>A0A6N7XGN6_9FIRM</name>
<evidence type="ECO:0000256" key="7">
    <source>
        <dbReference type="ARBA" id="ARBA00022694"/>
    </source>
</evidence>
<dbReference type="Gene3D" id="3.40.50.10420">
    <property type="entry name" value="NagB/RpiA/CoA transferase-like"/>
    <property type="match status" value="1"/>
</dbReference>
<evidence type="ECO:0000256" key="15">
    <source>
        <dbReference type="ARBA" id="ARBA00031446"/>
    </source>
</evidence>
<evidence type="ECO:0000256" key="9">
    <source>
        <dbReference type="ARBA" id="ARBA00022785"/>
    </source>
</evidence>
<keyword evidence="6 17" id="KW-0004">4Fe-4S</keyword>
<keyword evidence="8 17" id="KW-0479">Metal-binding</keyword>
<dbReference type="InterPro" id="IPR002698">
    <property type="entry name" value="FTHF_cligase"/>
</dbReference>
<comment type="catalytic activity">
    <reaction evidence="16 17">
        <text>epoxyqueuosine(34) in tRNA + AH2 = queuosine(34) in tRNA + A + H2O</text>
        <dbReference type="Rhea" id="RHEA:32159"/>
        <dbReference type="Rhea" id="RHEA-COMP:18571"/>
        <dbReference type="Rhea" id="RHEA-COMP:18582"/>
        <dbReference type="ChEBI" id="CHEBI:13193"/>
        <dbReference type="ChEBI" id="CHEBI:15377"/>
        <dbReference type="ChEBI" id="CHEBI:17499"/>
        <dbReference type="ChEBI" id="CHEBI:194431"/>
        <dbReference type="ChEBI" id="CHEBI:194443"/>
        <dbReference type="EC" id="1.17.99.6"/>
    </reaction>
</comment>
<evidence type="ECO:0000256" key="13">
    <source>
        <dbReference type="ARBA" id="ARBA00023157"/>
    </source>
</evidence>
<evidence type="ECO:0000256" key="2">
    <source>
        <dbReference type="ARBA" id="ARBA00004691"/>
    </source>
</evidence>
<evidence type="ECO:0000256" key="3">
    <source>
        <dbReference type="ARBA" id="ARBA00008207"/>
    </source>
</evidence>
<feature type="binding site" evidence="17">
    <location>
        <position position="115"/>
    </location>
    <ligand>
        <name>[4Fe-4S] cluster</name>
        <dbReference type="ChEBI" id="CHEBI:49883"/>
    </ligand>
</feature>
<feature type="binding site" evidence="17">
    <location>
        <position position="33"/>
    </location>
    <ligand>
        <name>[4Fe-4S] cluster</name>
        <dbReference type="ChEBI" id="CHEBI:49883"/>
    </ligand>
</feature>
<evidence type="ECO:0000256" key="17">
    <source>
        <dbReference type="HAMAP-Rule" id="MF_02089"/>
    </source>
</evidence>
<dbReference type="UniPathway" id="UPA00392"/>
<comment type="similarity">
    <text evidence="3 17">Belongs to the QueH family.</text>
</comment>
<evidence type="ECO:0000313" key="19">
    <source>
        <dbReference type="EMBL" id="MST62369.1"/>
    </source>
</evidence>
<feature type="binding site" evidence="17">
    <location>
        <position position="34"/>
    </location>
    <ligand>
        <name>[4Fe-4S] cluster</name>
        <dbReference type="ChEBI" id="CHEBI:49883"/>
    </ligand>
</feature>
<comment type="caution">
    <text evidence="19">The sequence shown here is derived from an EMBL/GenBank/DDBJ whole genome shotgun (WGS) entry which is preliminary data.</text>
</comment>
<dbReference type="HAMAP" id="MF_02089">
    <property type="entry name" value="QueH"/>
    <property type="match status" value="1"/>
</dbReference>
<dbReference type="GO" id="GO:0016874">
    <property type="term" value="F:ligase activity"/>
    <property type="evidence" value="ECO:0007669"/>
    <property type="project" value="UniProtKB-KW"/>
</dbReference>
<reference evidence="19 20" key="1">
    <citation type="submission" date="2019-08" db="EMBL/GenBank/DDBJ databases">
        <title>In-depth cultivation of the pig gut microbiome towards novel bacterial diversity and tailored functional studies.</title>
        <authorList>
            <person name="Wylensek D."/>
            <person name="Hitch T.C.A."/>
            <person name="Clavel T."/>
        </authorList>
    </citation>
    <scope>NUCLEOTIDE SEQUENCE [LARGE SCALE GENOMIC DNA]</scope>
    <source>
        <strain evidence="19 20">WCA-SAB-591-4A-A</strain>
    </source>
</reference>
<keyword evidence="14 17" id="KW-0676">Redox-active center</keyword>
<evidence type="ECO:0000256" key="12">
    <source>
        <dbReference type="ARBA" id="ARBA00023014"/>
    </source>
</evidence>
<dbReference type="EMBL" id="VUNE01000002">
    <property type="protein sequence ID" value="MST62369.1"/>
    <property type="molecule type" value="Genomic_DNA"/>
</dbReference>
<dbReference type="GO" id="GO:0052693">
    <property type="term" value="F:epoxyqueuosine reductase activity"/>
    <property type="evidence" value="ECO:0007669"/>
    <property type="project" value="UniProtKB-UniRule"/>
</dbReference>
<dbReference type="AlphaFoldDB" id="A0A6N7XGN6"/>
<dbReference type="NCBIfam" id="TIGR02727">
    <property type="entry name" value="MTHFS_bact"/>
    <property type="match status" value="1"/>
</dbReference>